<evidence type="ECO:0000256" key="3">
    <source>
        <dbReference type="PROSITE-ProRule" id="PRU00339"/>
    </source>
</evidence>
<dbReference type="Pfam" id="PF13181">
    <property type="entry name" value="TPR_8"/>
    <property type="match status" value="1"/>
</dbReference>
<protein>
    <submittedName>
        <fullName evidence="4">Uncharacterized protein</fullName>
    </submittedName>
</protein>
<dbReference type="PANTHER" id="PTHR44943:SF8">
    <property type="entry name" value="TPR REPEAT-CONTAINING PROTEIN MJ0263"/>
    <property type="match status" value="1"/>
</dbReference>
<sequence length="238" mass="28008">MKKEYPDVLNKKGVLLFKKKKYSDAIKLFKKAIEMNGKYVEAYVNLGITYSDAGLREDAVKAFTKASILDPLYMDKFGLDLSKRKRDDSEMFIKEARLAFSRCEYQRAMEYVEAAVSLKPEYPDYRNFQGEVYLRLNRLHKARLCFEKALDINPSYWRAKRNLSYILYLKGLEFFADGMKNEMLKLWRKAISIYPKTDLLKLAVNLEFTNATMKCKCTNCENFIENDFKYCPHCGLKR</sequence>
<dbReference type="InterPro" id="IPR011990">
    <property type="entry name" value="TPR-like_helical_dom_sf"/>
</dbReference>
<dbReference type="InterPro" id="IPR051685">
    <property type="entry name" value="Ycf3/AcsC/BcsC/TPR_MFPF"/>
</dbReference>
<reference evidence="4 5" key="1">
    <citation type="submission" date="2017-11" db="EMBL/GenBank/DDBJ databases">
        <title>Genome-resolved metagenomics identifies genetic mobility, metabolic interactions, and unexpected diversity in perchlorate-reducing communities.</title>
        <authorList>
            <person name="Barnum T.P."/>
            <person name="Figueroa I.A."/>
            <person name="Carlstrom C.I."/>
            <person name="Lucas L.N."/>
            <person name="Engelbrektson A.L."/>
            <person name="Coates J.D."/>
        </authorList>
    </citation>
    <scope>NUCLEOTIDE SEQUENCE [LARGE SCALE GENOMIC DNA]</scope>
    <source>
        <strain evidence="4">BM706</strain>
    </source>
</reference>
<name>A0A2N5ZL02_MUIH1</name>
<organism evidence="4 5">
    <name type="scientific">Muiribacterium halophilum</name>
    <dbReference type="NCBI Taxonomy" id="2053465"/>
    <lineage>
        <taxon>Bacteria</taxon>
        <taxon>Candidatus Muiribacteriota</taxon>
        <taxon>Candidatus Muiribacteriia</taxon>
        <taxon>Candidatus Muiribacteriales</taxon>
        <taxon>Candidatus Muiribacteriaceae</taxon>
        <taxon>Candidatus Muiribacterium</taxon>
    </lineage>
</organism>
<evidence type="ECO:0000256" key="2">
    <source>
        <dbReference type="ARBA" id="ARBA00022803"/>
    </source>
</evidence>
<dbReference type="InterPro" id="IPR019734">
    <property type="entry name" value="TPR_rpt"/>
</dbReference>
<gene>
    <name evidence="4" type="ORF">C0601_02075</name>
</gene>
<dbReference type="SMART" id="SM00028">
    <property type="entry name" value="TPR"/>
    <property type="match status" value="5"/>
</dbReference>
<keyword evidence="2 3" id="KW-0802">TPR repeat</keyword>
<evidence type="ECO:0000256" key="1">
    <source>
        <dbReference type="ARBA" id="ARBA00022737"/>
    </source>
</evidence>
<feature type="repeat" description="TPR" evidence="3">
    <location>
        <begin position="40"/>
        <end position="73"/>
    </location>
</feature>
<feature type="repeat" description="TPR" evidence="3">
    <location>
        <begin position="89"/>
        <end position="122"/>
    </location>
</feature>
<keyword evidence="1" id="KW-0677">Repeat</keyword>
<dbReference type="SUPFAM" id="SSF48452">
    <property type="entry name" value="TPR-like"/>
    <property type="match status" value="1"/>
</dbReference>
<dbReference type="Pfam" id="PF00515">
    <property type="entry name" value="TPR_1"/>
    <property type="match status" value="1"/>
</dbReference>
<dbReference type="Gene3D" id="1.25.40.10">
    <property type="entry name" value="Tetratricopeptide repeat domain"/>
    <property type="match status" value="2"/>
</dbReference>
<feature type="repeat" description="TPR" evidence="3">
    <location>
        <begin position="123"/>
        <end position="156"/>
    </location>
</feature>
<dbReference type="Proteomes" id="UP000234857">
    <property type="component" value="Unassembled WGS sequence"/>
</dbReference>
<proteinExistence type="predicted"/>
<dbReference type="EMBL" id="PKTG01000033">
    <property type="protein sequence ID" value="PLX19378.1"/>
    <property type="molecule type" value="Genomic_DNA"/>
</dbReference>
<evidence type="ECO:0000313" key="5">
    <source>
        <dbReference type="Proteomes" id="UP000234857"/>
    </source>
</evidence>
<dbReference type="PANTHER" id="PTHR44943">
    <property type="entry name" value="CELLULOSE SYNTHASE OPERON PROTEIN C"/>
    <property type="match status" value="1"/>
</dbReference>
<dbReference type="AlphaFoldDB" id="A0A2N5ZL02"/>
<accession>A0A2N5ZL02</accession>
<dbReference type="PROSITE" id="PS50005">
    <property type="entry name" value="TPR"/>
    <property type="match status" value="4"/>
</dbReference>
<feature type="repeat" description="TPR" evidence="3">
    <location>
        <begin position="6"/>
        <end position="39"/>
    </location>
</feature>
<comment type="caution">
    <text evidence="4">The sequence shown here is derived from an EMBL/GenBank/DDBJ whole genome shotgun (WGS) entry which is preliminary data.</text>
</comment>
<evidence type="ECO:0000313" key="4">
    <source>
        <dbReference type="EMBL" id="PLX19378.1"/>
    </source>
</evidence>
<dbReference type="Pfam" id="PF13432">
    <property type="entry name" value="TPR_16"/>
    <property type="match status" value="1"/>
</dbReference>